<dbReference type="PROSITE" id="PS51257">
    <property type="entry name" value="PROKAR_LIPOPROTEIN"/>
    <property type="match status" value="1"/>
</dbReference>
<feature type="domain" description="YtkA-like" evidence="2">
    <location>
        <begin position="34"/>
        <end position="114"/>
    </location>
</feature>
<accession>A0A1D8JEJ5</accession>
<evidence type="ECO:0000313" key="4">
    <source>
        <dbReference type="Proteomes" id="UP000185746"/>
    </source>
</evidence>
<keyword evidence="4" id="KW-1185">Reference proteome</keyword>
<evidence type="ECO:0000256" key="1">
    <source>
        <dbReference type="SAM" id="SignalP"/>
    </source>
</evidence>
<organism evidence="3 4">
    <name type="scientific">Sporosarcina ureilytica</name>
    <dbReference type="NCBI Taxonomy" id="298596"/>
    <lineage>
        <taxon>Bacteria</taxon>
        <taxon>Bacillati</taxon>
        <taxon>Bacillota</taxon>
        <taxon>Bacilli</taxon>
        <taxon>Bacillales</taxon>
        <taxon>Caryophanaceae</taxon>
        <taxon>Sporosarcina</taxon>
    </lineage>
</organism>
<dbReference type="AlphaFoldDB" id="A0A1D8JEJ5"/>
<protein>
    <recommendedName>
        <fullName evidence="2">YtkA-like domain-containing protein</fullName>
    </recommendedName>
</protein>
<evidence type="ECO:0000313" key="3">
    <source>
        <dbReference type="EMBL" id="AOV07126.1"/>
    </source>
</evidence>
<feature type="domain" description="YtkA-like" evidence="2">
    <location>
        <begin position="150"/>
        <end position="226"/>
    </location>
</feature>
<sequence length="244" mass="27786">MKRVITVFLFTILMGTLVACTQKDEPITNVTELEPLLVELTVTNEVEVGETVNMSSLVTMGDKKIDDADEVVYEVWEEGKKSESVMIDSVNEKEGVYTAETSFDHDGLFHIQVHVTAKGLHTMPVEQVIVGSGGEYEESSGQDYHTEGFSMHFMKPIDVTAGEEKELIVHTELDELPLEQLNVRYEIWHEGNPDQHDWVNAEETNTGEYTALYTFEEAEQYTIVIHVEDDEELHEHEEHIIEVK</sequence>
<reference evidence="3 4" key="1">
    <citation type="submission" date="2016-09" db="EMBL/GenBank/DDBJ databases">
        <title>Complete genome sequence of the Lysinibacillus sphaericus LMG 22257, a specie of Bacillus with ureolytic activity that can effectively biodeposit calcium carbonate.</title>
        <authorList>
            <person name="Yan W."/>
        </authorList>
    </citation>
    <scope>NUCLEOTIDE SEQUENCE [LARGE SCALE GENOMIC DNA]</scope>
    <source>
        <strain evidence="3 4">LMG 22257</strain>
    </source>
</reference>
<dbReference type="KEGG" id="surl:BI350_05935"/>
<name>A0A1D8JEJ5_9BACL</name>
<proteinExistence type="predicted"/>
<evidence type="ECO:0000259" key="2">
    <source>
        <dbReference type="Pfam" id="PF13115"/>
    </source>
</evidence>
<dbReference type="RefSeq" id="WP_075527253.1">
    <property type="nucleotide sequence ID" value="NZ_CP017560.1"/>
</dbReference>
<feature type="chain" id="PRO_5038511491" description="YtkA-like domain-containing protein" evidence="1">
    <location>
        <begin position="20"/>
        <end position="244"/>
    </location>
</feature>
<gene>
    <name evidence="3" type="ORF">BI350_05935</name>
</gene>
<dbReference type="Pfam" id="PF13115">
    <property type="entry name" value="YtkA"/>
    <property type="match status" value="2"/>
</dbReference>
<dbReference type="EMBL" id="CP017560">
    <property type="protein sequence ID" value="AOV07126.1"/>
    <property type="molecule type" value="Genomic_DNA"/>
</dbReference>
<dbReference type="Proteomes" id="UP000185746">
    <property type="component" value="Chromosome"/>
</dbReference>
<dbReference type="InterPro" id="IPR032693">
    <property type="entry name" value="YtkA-like_dom"/>
</dbReference>
<keyword evidence="1" id="KW-0732">Signal</keyword>
<feature type="signal peptide" evidence="1">
    <location>
        <begin position="1"/>
        <end position="19"/>
    </location>
</feature>